<organism evidence="2 3">
    <name type="scientific">Phtheirospermum japonicum</name>
    <dbReference type="NCBI Taxonomy" id="374723"/>
    <lineage>
        <taxon>Eukaryota</taxon>
        <taxon>Viridiplantae</taxon>
        <taxon>Streptophyta</taxon>
        <taxon>Embryophyta</taxon>
        <taxon>Tracheophyta</taxon>
        <taxon>Spermatophyta</taxon>
        <taxon>Magnoliopsida</taxon>
        <taxon>eudicotyledons</taxon>
        <taxon>Gunneridae</taxon>
        <taxon>Pentapetalae</taxon>
        <taxon>asterids</taxon>
        <taxon>lamiids</taxon>
        <taxon>Lamiales</taxon>
        <taxon>Orobanchaceae</taxon>
        <taxon>Orobanchaceae incertae sedis</taxon>
        <taxon>Phtheirospermum</taxon>
    </lineage>
</organism>
<comment type="caution">
    <text evidence="2">The sequence shown here is derived from an EMBL/GenBank/DDBJ whole genome shotgun (WGS) entry which is preliminary data.</text>
</comment>
<evidence type="ECO:0000313" key="3">
    <source>
        <dbReference type="Proteomes" id="UP000653305"/>
    </source>
</evidence>
<dbReference type="PANTHER" id="PTHR31065:SF1">
    <property type="entry name" value="OS09G0116050 PROTEIN"/>
    <property type="match status" value="1"/>
</dbReference>
<evidence type="ECO:0000256" key="1">
    <source>
        <dbReference type="SAM" id="MobiDB-lite"/>
    </source>
</evidence>
<proteinExistence type="predicted"/>
<dbReference type="Proteomes" id="UP000653305">
    <property type="component" value="Unassembled WGS sequence"/>
</dbReference>
<dbReference type="AlphaFoldDB" id="A0A830C2T2"/>
<feature type="region of interest" description="Disordered" evidence="1">
    <location>
        <begin position="161"/>
        <end position="193"/>
    </location>
</feature>
<sequence>MFDGSEVPEWLNGLLSEKFFNACIIHEDAKKNDKNVYCLDCCEGICQHCFAHHHSHRLLQIRRYVYRDVVRLRDADKLMDCAHVQSYTNNSAKVVFLNQRSRYRRHRASAHFCVHCDRNLKDSYLFCSLSCKLEHLLRTGCKLSKYLRRCEFLALPEPGLDDGQMTPDSVLEPEGSVRTDSGSGSGSSSSVSECPAFISAATTEVVRKKRSNLPGIRSAFRPACTPVSDINRRKGMPHRSPLY</sequence>
<dbReference type="InterPro" id="IPR006734">
    <property type="entry name" value="PLATZ"/>
</dbReference>
<protein>
    <recommendedName>
        <fullName evidence="4">B box-type domain-containing protein</fullName>
    </recommendedName>
</protein>
<dbReference type="EMBL" id="BMAC01000372">
    <property type="protein sequence ID" value="GFP94987.1"/>
    <property type="molecule type" value="Genomic_DNA"/>
</dbReference>
<dbReference type="PANTHER" id="PTHR31065">
    <property type="entry name" value="PLATZ TRANSCRIPTION FACTOR FAMILY PROTEIN"/>
    <property type="match status" value="1"/>
</dbReference>
<dbReference type="OrthoDB" id="1908108at2759"/>
<reference evidence="2" key="1">
    <citation type="submission" date="2020-07" db="EMBL/GenBank/DDBJ databases">
        <title>Ethylene signaling mediates host invasion by parasitic plants.</title>
        <authorList>
            <person name="Yoshida S."/>
        </authorList>
    </citation>
    <scope>NUCLEOTIDE SEQUENCE</scope>
    <source>
        <strain evidence="2">Okayama</strain>
    </source>
</reference>
<name>A0A830C2T2_9LAMI</name>
<accession>A0A830C2T2</accession>
<keyword evidence="3" id="KW-1185">Reference proteome</keyword>
<evidence type="ECO:0008006" key="4">
    <source>
        <dbReference type="Google" id="ProtNLM"/>
    </source>
</evidence>
<dbReference type="Pfam" id="PF04640">
    <property type="entry name" value="PLATZ"/>
    <property type="match status" value="1"/>
</dbReference>
<evidence type="ECO:0000313" key="2">
    <source>
        <dbReference type="EMBL" id="GFP94987.1"/>
    </source>
</evidence>
<gene>
    <name evidence="2" type="ORF">PHJA_001643100</name>
</gene>